<dbReference type="Proteomes" id="UP000298127">
    <property type="component" value="Unassembled WGS sequence"/>
</dbReference>
<evidence type="ECO:0008006" key="4">
    <source>
        <dbReference type="Google" id="ProtNLM"/>
    </source>
</evidence>
<dbReference type="AlphaFoldDB" id="A0A4Y9RAR9"/>
<accession>A0A4Y9RAR9</accession>
<evidence type="ECO:0000313" key="3">
    <source>
        <dbReference type="Proteomes" id="UP000298127"/>
    </source>
</evidence>
<keyword evidence="3" id="KW-1185">Reference proteome</keyword>
<dbReference type="RefSeq" id="WP_135119017.1">
    <property type="nucleotide sequence ID" value="NZ_SPQZ01000001.1"/>
</dbReference>
<evidence type="ECO:0000256" key="1">
    <source>
        <dbReference type="SAM" id="Phobius"/>
    </source>
</evidence>
<gene>
    <name evidence="2" type="ORF">E4M00_03085</name>
</gene>
<protein>
    <recommendedName>
        <fullName evidence="4">DUF1440 domain-containing protein</fullName>
    </recommendedName>
</protein>
<feature type="transmembrane region" description="Helical" evidence="1">
    <location>
        <begin position="6"/>
        <end position="27"/>
    </location>
</feature>
<dbReference type="EMBL" id="SPQZ01000001">
    <property type="protein sequence ID" value="TFW00186.1"/>
    <property type="molecule type" value="Genomic_DNA"/>
</dbReference>
<name>A0A4Y9RAR9_9MICO</name>
<comment type="caution">
    <text evidence="2">The sequence shown here is derived from an EMBL/GenBank/DDBJ whole genome shotgun (WGS) entry which is preliminary data.</text>
</comment>
<sequence>MTIVRALTAGLVAGVLGTAAMDAVWYLRYRRQAGTARLLEWEFAEAVNDWESASAPGQVGRRAAEFVLGETPPDTWARPATNLVHWATGVGWGLSYTVAKKVFPHARLLAVALGPAAWLTSYAILPLLKVYRPIWKYDARTLRDDLSAHLVFGLTAASAFAVIAPSRRRR</sequence>
<feature type="transmembrane region" description="Helical" evidence="1">
    <location>
        <begin position="148"/>
        <end position="166"/>
    </location>
</feature>
<proteinExistence type="predicted"/>
<reference evidence="2 3" key="1">
    <citation type="journal article" date="2018" name="J. Microbiol.">
        <title>Leifsonia flava sp. nov., a novel actinobacterium isolated from the rhizosphere of Aquilegia viridiflora.</title>
        <authorList>
            <person name="Cai Y."/>
            <person name="Tao W.Z."/>
            <person name="Ma Y.J."/>
            <person name="Cheng J."/>
            <person name="Zhang M.Y."/>
            <person name="Zhang Y.X."/>
        </authorList>
    </citation>
    <scope>NUCLEOTIDE SEQUENCE [LARGE SCALE GENOMIC DNA]</scope>
    <source>
        <strain evidence="2 3">SYP-B2174</strain>
    </source>
</reference>
<feature type="transmembrane region" description="Helical" evidence="1">
    <location>
        <begin position="108"/>
        <end position="128"/>
    </location>
</feature>
<evidence type="ECO:0000313" key="2">
    <source>
        <dbReference type="EMBL" id="TFW00186.1"/>
    </source>
</evidence>
<keyword evidence="1" id="KW-0812">Transmembrane</keyword>
<keyword evidence="1" id="KW-0472">Membrane</keyword>
<keyword evidence="1" id="KW-1133">Transmembrane helix</keyword>
<organism evidence="2 3">
    <name type="scientific">Orlajensenia leifsoniae</name>
    <dbReference type="NCBI Taxonomy" id="2561933"/>
    <lineage>
        <taxon>Bacteria</taxon>
        <taxon>Bacillati</taxon>
        <taxon>Actinomycetota</taxon>
        <taxon>Actinomycetes</taxon>
        <taxon>Micrococcales</taxon>
        <taxon>Microbacteriaceae</taxon>
        <taxon>Orlajensenia</taxon>
    </lineage>
</organism>